<dbReference type="Pfam" id="PF16916">
    <property type="entry name" value="ZT_dimer"/>
    <property type="match status" value="1"/>
</dbReference>
<name>A0A917CPZ8_9BACL</name>
<dbReference type="GO" id="GO:0016020">
    <property type="term" value="C:membrane"/>
    <property type="evidence" value="ECO:0007669"/>
    <property type="project" value="UniProtKB-SubCell"/>
</dbReference>
<dbReference type="InterPro" id="IPR050291">
    <property type="entry name" value="CDF_Transporter"/>
</dbReference>
<keyword evidence="11" id="KW-1185">Reference proteome</keyword>
<dbReference type="SUPFAM" id="SSF160240">
    <property type="entry name" value="Cation efflux protein cytoplasmic domain-like"/>
    <property type="match status" value="1"/>
</dbReference>
<evidence type="ECO:0000256" key="7">
    <source>
        <dbReference type="SAM" id="Phobius"/>
    </source>
</evidence>
<protein>
    <submittedName>
        <fullName evidence="10">Transporter YeaB</fullName>
    </submittedName>
</protein>
<feature type="transmembrane region" description="Helical" evidence="7">
    <location>
        <begin position="84"/>
        <end position="105"/>
    </location>
</feature>
<evidence type="ECO:0000256" key="1">
    <source>
        <dbReference type="ARBA" id="ARBA00004141"/>
    </source>
</evidence>
<dbReference type="InterPro" id="IPR058533">
    <property type="entry name" value="Cation_efflux_TM"/>
</dbReference>
<evidence type="ECO:0000256" key="2">
    <source>
        <dbReference type="ARBA" id="ARBA00008114"/>
    </source>
</evidence>
<reference evidence="10" key="1">
    <citation type="journal article" date="2014" name="Int. J. Syst. Evol. Microbiol.">
        <title>Complete genome sequence of Corynebacterium casei LMG S-19264T (=DSM 44701T), isolated from a smear-ripened cheese.</title>
        <authorList>
            <consortium name="US DOE Joint Genome Institute (JGI-PGF)"/>
            <person name="Walter F."/>
            <person name="Albersmeier A."/>
            <person name="Kalinowski J."/>
            <person name="Ruckert C."/>
        </authorList>
    </citation>
    <scope>NUCLEOTIDE SEQUENCE</scope>
    <source>
        <strain evidence="10">CGMCC 1.16134</strain>
    </source>
</reference>
<sequence length="320" mass="35276">MNDKQSPQSETVAWTGIVSDVALAVAKGSIGYLSGSKALMGDALYSGADAAAKLAEALPWRPEQGKKNKGALQAEHRRGKKEPIIAVFCSVIIFMGGLQILFSAIRDLTLGHLSTPGEWALVTVLLSILLKEAVFQYQYRYFKRLGDGSHASYADSHRFSLYTSITVFLGITLSMAGSYLEWHPLLYMDPIAALLTGCLILRKGYVLVAGSVYGKPVQELPPEEAANFIETVQRVHGVIRVEHLKAVEQGRYLNLEVKISVNPRITVMEAQDISECARKLLQHRFVHVGDVHIDVVPYDPGYPYKSNHELGDNDIPTLLQ</sequence>
<accession>A0A917CPZ8</accession>
<evidence type="ECO:0000259" key="9">
    <source>
        <dbReference type="Pfam" id="PF16916"/>
    </source>
</evidence>
<feature type="transmembrane region" description="Helical" evidence="7">
    <location>
        <begin position="159"/>
        <end position="179"/>
    </location>
</feature>
<organism evidence="10 11">
    <name type="scientific">Paenibacillus albidus</name>
    <dbReference type="NCBI Taxonomy" id="2041023"/>
    <lineage>
        <taxon>Bacteria</taxon>
        <taxon>Bacillati</taxon>
        <taxon>Bacillota</taxon>
        <taxon>Bacilli</taxon>
        <taxon>Bacillales</taxon>
        <taxon>Paenibacillaceae</taxon>
        <taxon>Paenibacillus</taxon>
    </lineage>
</organism>
<keyword evidence="3" id="KW-0813">Transport</keyword>
<dbReference type="Proteomes" id="UP000637643">
    <property type="component" value="Unassembled WGS sequence"/>
</dbReference>
<evidence type="ECO:0000256" key="6">
    <source>
        <dbReference type="ARBA" id="ARBA00023136"/>
    </source>
</evidence>
<comment type="caution">
    <text evidence="10">The sequence shown here is derived from an EMBL/GenBank/DDBJ whole genome shotgun (WGS) entry which is preliminary data.</text>
</comment>
<dbReference type="AlphaFoldDB" id="A0A917CPZ8"/>
<evidence type="ECO:0000256" key="5">
    <source>
        <dbReference type="ARBA" id="ARBA00022989"/>
    </source>
</evidence>
<dbReference type="Gene3D" id="1.20.1510.10">
    <property type="entry name" value="Cation efflux protein transmembrane domain"/>
    <property type="match status" value="1"/>
</dbReference>
<gene>
    <name evidence="10" type="primary">yeaB</name>
    <name evidence="10" type="ORF">GCM10010912_44320</name>
</gene>
<dbReference type="InterPro" id="IPR036837">
    <property type="entry name" value="Cation_efflux_CTD_sf"/>
</dbReference>
<evidence type="ECO:0000313" key="10">
    <source>
        <dbReference type="EMBL" id="GGF94509.1"/>
    </source>
</evidence>
<dbReference type="EMBL" id="BMKR01000022">
    <property type="protein sequence ID" value="GGF94509.1"/>
    <property type="molecule type" value="Genomic_DNA"/>
</dbReference>
<feature type="domain" description="Cation efflux protein cytoplasmic" evidence="9">
    <location>
        <begin position="220"/>
        <end position="298"/>
    </location>
</feature>
<feature type="domain" description="Cation efflux protein transmembrane" evidence="8">
    <location>
        <begin position="14"/>
        <end position="209"/>
    </location>
</feature>
<reference evidence="10" key="2">
    <citation type="submission" date="2020-09" db="EMBL/GenBank/DDBJ databases">
        <authorList>
            <person name="Sun Q."/>
            <person name="Zhou Y."/>
        </authorList>
    </citation>
    <scope>NUCLEOTIDE SEQUENCE</scope>
    <source>
        <strain evidence="10">CGMCC 1.16134</strain>
    </source>
</reference>
<dbReference type="PANTHER" id="PTHR43840">
    <property type="entry name" value="MITOCHONDRIAL METAL TRANSPORTER 1-RELATED"/>
    <property type="match status" value="1"/>
</dbReference>
<evidence type="ECO:0000256" key="4">
    <source>
        <dbReference type="ARBA" id="ARBA00022692"/>
    </source>
</evidence>
<comment type="similarity">
    <text evidence="2">Belongs to the cation diffusion facilitator (CDF) transporter (TC 2.A.4) family.</text>
</comment>
<evidence type="ECO:0000256" key="3">
    <source>
        <dbReference type="ARBA" id="ARBA00022448"/>
    </source>
</evidence>
<dbReference type="PANTHER" id="PTHR43840:SF15">
    <property type="entry name" value="MITOCHONDRIAL METAL TRANSPORTER 1-RELATED"/>
    <property type="match status" value="1"/>
</dbReference>
<proteinExistence type="inferred from homology"/>
<dbReference type="Pfam" id="PF01545">
    <property type="entry name" value="Cation_efflux"/>
    <property type="match status" value="1"/>
</dbReference>
<evidence type="ECO:0000259" key="8">
    <source>
        <dbReference type="Pfam" id="PF01545"/>
    </source>
</evidence>
<dbReference type="Gene3D" id="3.30.70.1350">
    <property type="entry name" value="Cation efflux protein, cytoplasmic domain"/>
    <property type="match status" value="1"/>
</dbReference>
<comment type="subcellular location">
    <subcellularLocation>
        <location evidence="1">Membrane</location>
        <topology evidence="1">Multi-pass membrane protein</topology>
    </subcellularLocation>
</comment>
<keyword evidence="4 7" id="KW-0812">Transmembrane</keyword>
<dbReference type="GO" id="GO:0008324">
    <property type="term" value="F:monoatomic cation transmembrane transporter activity"/>
    <property type="evidence" value="ECO:0007669"/>
    <property type="project" value="InterPro"/>
</dbReference>
<feature type="transmembrane region" description="Helical" evidence="7">
    <location>
        <begin position="117"/>
        <end position="139"/>
    </location>
</feature>
<dbReference type="SUPFAM" id="SSF161111">
    <property type="entry name" value="Cation efflux protein transmembrane domain-like"/>
    <property type="match status" value="1"/>
</dbReference>
<dbReference type="NCBIfam" id="TIGR01297">
    <property type="entry name" value="CDF"/>
    <property type="match status" value="1"/>
</dbReference>
<keyword evidence="5 7" id="KW-1133">Transmembrane helix</keyword>
<keyword evidence="6 7" id="KW-0472">Membrane</keyword>
<dbReference type="InterPro" id="IPR027469">
    <property type="entry name" value="Cation_efflux_TMD_sf"/>
</dbReference>
<evidence type="ECO:0000313" key="11">
    <source>
        <dbReference type="Proteomes" id="UP000637643"/>
    </source>
</evidence>
<dbReference type="RefSeq" id="WP_189028778.1">
    <property type="nucleotide sequence ID" value="NZ_BMKR01000022.1"/>
</dbReference>
<dbReference type="InterPro" id="IPR002524">
    <property type="entry name" value="Cation_efflux"/>
</dbReference>
<dbReference type="InterPro" id="IPR027470">
    <property type="entry name" value="Cation_efflux_CTD"/>
</dbReference>